<dbReference type="EMBL" id="BMAW01107930">
    <property type="protein sequence ID" value="GFT31455.1"/>
    <property type="molecule type" value="Genomic_DNA"/>
</dbReference>
<gene>
    <name evidence="2" type="ORF">NPIL_426261</name>
    <name evidence="1" type="ORF">NPIL_468611</name>
</gene>
<sequence length="164" mass="19012">MQTRHFTFDCGEIVLLPQWANLNEAFPLKDKGIRNGRQGHRGISKGSLLGGLRTLPAKQWLMLVKEIYTLAYNLHDISANLSALLNNLRIRWVPCRNLCNPRLFEDLPSELGDDIPSWSATIPDSWILNLNFFGSMCYMRSSQHVIDYRIARCIRRFLTRQESY</sequence>
<accession>A0A8X6J6M8</accession>
<name>A0A8X6J6M8_NEPPI</name>
<comment type="caution">
    <text evidence="1">The sequence shown here is derived from an EMBL/GenBank/DDBJ whole genome shotgun (WGS) entry which is preliminary data.</text>
</comment>
<dbReference type="EMBL" id="BMAW01089564">
    <property type="protein sequence ID" value="GFS40561.1"/>
    <property type="molecule type" value="Genomic_DNA"/>
</dbReference>
<proteinExistence type="predicted"/>
<protein>
    <submittedName>
        <fullName evidence="1">Uncharacterized protein</fullName>
    </submittedName>
</protein>
<reference evidence="1" key="1">
    <citation type="submission" date="2020-08" db="EMBL/GenBank/DDBJ databases">
        <title>Multicomponent nature underlies the extraordinary mechanical properties of spider dragline silk.</title>
        <authorList>
            <person name="Kono N."/>
            <person name="Nakamura H."/>
            <person name="Mori M."/>
            <person name="Yoshida Y."/>
            <person name="Ohtoshi R."/>
            <person name="Malay A.D."/>
            <person name="Moran D.A.P."/>
            <person name="Tomita M."/>
            <person name="Numata K."/>
            <person name="Arakawa K."/>
        </authorList>
    </citation>
    <scope>NUCLEOTIDE SEQUENCE</scope>
</reference>
<dbReference type="AlphaFoldDB" id="A0A8X6J6M8"/>
<evidence type="ECO:0000313" key="1">
    <source>
        <dbReference type="EMBL" id="GFS40561.1"/>
    </source>
</evidence>
<evidence type="ECO:0000313" key="3">
    <source>
        <dbReference type="Proteomes" id="UP000887013"/>
    </source>
</evidence>
<evidence type="ECO:0000313" key="2">
    <source>
        <dbReference type="EMBL" id="GFT31455.1"/>
    </source>
</evidence>
<dbReference type="Proteomes" id="UP000887013">
    <property type="component" value="Unassembled WGS sequence"/>
</dbReference>
<organism evidence="1 3">
    <name type="scientific">Nephila pilipes</name>
    <name type="common">Giant wood spider</name>
    <name type="synonym">Nephila maculata</name>
    <dbReference type="NCBI Taxonomy" id="299642"/>
    <lineage>
        <taxon>Eukaryota</taxon>
        <taxon>Metazoa</taxon>
        <taxon>Ecdysozoa</taxon>
        <taxon>Arthropoda</taxon>
        <taxon>Chelicerata</taxon>
        <taxon>Arachnida</taxon>
        <taxon>Araneae</taxon>
        <taxon>Araneomorphae</taxon>
        <taxon>Entelegynae</taxon>
        <taxon>Araneoidea</taxon>
        <taxon>Nephilidae</taxon>
        <taxon>Nephila</taxon>
    </lineage>
</organism>
<keyword evidence="3" id="KW-1185">Reference proteome</keyword>